<organism evidence="1 2">
    <name type="scientific">Stentor coeruleus</name>
    <dbReference type="NCBI Taxonomy" id="5963"/>
    <lineage>
        <taxon>Eukaryota</taxon>
        <taxon>Sar</taxon>
        <taxon>Alveolata</taxon>
        <taxon>Ciliophora</taxon>
        <taxon>Postciliodesmatophora</taxon>
        <taxon>Heterotrichea</taxon>
        <taxon>Heterotrichida</taxon>
        <taxon>Stentoridae</taxon>
        <taxon>Stentor</taxon>
    </lineage>
</organism>
<evidence type="ECO:0000313" key="2">
    <source>
        <dbReference type="Proteomes" id="UP000187209"/>
    </source>
</evidence>
<evidence type="ECO:0008006" key="3">
    <source>
        <dbReference type="Google" id="ProtNLM"/>
    </source>
</evidence>
<dbReference type="EMBL" id="MPUH01000412">
    <property type="protein sequence ID" value="OMJ80688.1"/>
    <property type="molecule type" value="Genomic_DNA"/>
</dbReference>
<reference evidence="1 2" key="1">
    <citation type="submission" date="2016-11" db="EMBL/GenBank/DDBJ databases">
        <title>The macronuclear genome of Stentor coeruleus: a giant cell with tiny introns.</title>
        <authorList>
            <person name="Slabodnick M."/>
            <person name="Ruby J.G."/>
            <person name="Reiff S.B."/>
            <person name="Swart E.C."/>
            <person name="Gosai S."/>
            <person name="Prabakaran S."/>
            <person name="Witkowska E."/>
            <person name="Larue G.E."/>
            <person name="Fisher S."/>
            <person name="Freeman R.M."/>
            <person name="Gunawardena J."/>
            <person name="Chu W."/>
            <person name="Stover N.A."/>
            <person name="Gregory B.D."/>
            <person name="Nowacki M."/>
            <person name="Derisi J."/>
            <person name="Roy S.W."/>
            <person name="Marshall W.F."/>
            <person name="Sood P."/>
        </authorList>
    </citation>
    <scope>NUCLEOTIDE SEQUENCE [LARGE SCALE GENOMIC DNA]</scope>
    <source>
        <strain evidence="1">WM001</strain>
    </source>
</reference>
<dbReference type="AlphaFoldDB" id="A0A1R2BV62"/>
<dbReference type="Proteomes" id="UP000187209">
    <property type="component" value="Unassembled WGS sequence"/>
</dbReference>
<keyword evidence="2" id="KW-1185">Reference proteome</keyword>
<protein>
    <recommendedName>
        <fullName evidence="3">Arrestin-like N-terminal domain-containing protein</fullName>
    </recommendedName>
</protein>
<sequence>MNSSICLTNDYSIHKTLTLSGSFKLDIQEYSIKLKLQEKLNLPLCKGKYFRFQVKLYNKSNIPISRKEKFIFEAKLYTSSKPHREVTHSMNGKDILKGTTIVESSYDEKLNTHIGNFKLQINDVSSHFTGFNLLVNAHKNEYLEKTGLNVKPLLVKEILVMSKERICQKLRQNK</sequence>
<name>A0A1R2BV62_9CILI</name>
<comment type="caution">
    <text evidence="1">The sequence shown here is derived from an EMBL/GenBank/DDBJ whole genome shotgun (WGS) entry which is preliminary data.</text>
</comment>
<proteinExistence type="predicted"/>
<evidence type="ECO:0000313" key="1">
    <source>
        <dbReference type="EMBL" id="OMJ80688.1"/>
    </source>
</evidence>
<gene>
    <name evidence="1" type="ORF">SteCoe_18981</name>
</gene>
<accession>A0A1R2BV62</accession>